<evidence type="ECO:0000313" key="2">
    <source>
        <dbReference type="Proteomes" id="UP000887540"/>
    </source>
</evidence>
<name>A0A914ELL1_9BILA</name>
<proteinExistence type="predicted"/>
<protein>
    <submittedName>
        <fullName evidence="3">LITAF domain-containing protein</fullName>
    </submittedName>
</protein>
<sequence>MSADSPKVSLDNIPLDQGQALPHEISVPPRQIYETQAPDMIFIRELPNESPPPYQPPLPYQSPPPYQPSYPCQLPFEPSQNQSPPSQQNQVPQQPIQVTVPPTIDLNHSIGMYCPYCKMDLRDQGRATHPDLNKEKSDSKMNFRFMFSGPENIGYITVQQLIRIFVTMATPDSAFRDIVS</sequence>
<accession>A0A914ELL1</accession>
<dbReference type="Proteomes" id="UP000887540">
    <property type="component" value="Unplaced"/>
</dbReference>
<dbReference type="AlphaFoldDB" id="A0A914ELL1"/>
<evidence type="ECO:0000313" key="3">
    <source>
        <dbReference type="WBParaSite" id="ACRNAN_scaffold8837.g21819.t1"/>
    </source>
</evidence>
<feature type="compositionally biased region" description="Low complexity" evidence="1">
    <location>
        <begin position="69"/>
        <end position="94"/>
    </location>
</feature>
<organism evidence="2 3">
    <name type="scientific">Acrobeloides nanus</name>
    <dbReference type="NCBI Taxonomy" id="290746"/>
    <lineage>
        <taxon>Eukaryota</taxon>
        <taxon>Metazoa</taxon>
        <taxon>Ecdysozoa</taxon>
        <taxon>Nematoda</taxon>
        <taxon>Chromadorea</taxon>
        <taxon>Rhabditida</taxon>
        <taxon>Tylenchina</taxon>
        <taxon>Cephalobomorpha</taxon>
        <taxon>Cephaloboidea</taxon>
        <taxon>Cephalobidae</taxon>
        <taxon>Acrobeloides</taxon>
    </lineage>
</organism>
<feature type="region of interest" description="Disordered" evidence="1">
    <location>
        <begin position="1"/>
        <end position="94"/>
    </location>
</feature>
<reference evidence="3" key="1">
    <citation type="submission" date="2022-11" db="UniProtKB">
        <authorList>
            <consortium name="WormBaseParasite"/>
        </authorList>
    </citation>
    <scope>IDENTIFICATION</scope>
</reference>
<keyword evidence="2" id="KW-1185">Reference proteome</keyword>
<evidence type="ECO:0000256" key="1">
    <source>
        <dbReference type="SAM" id="MobiDB-lite"/>
    </source>
</evidence>
<dbReference type="WBParaSite" id="ACRNAN_scaffold8837.g21819.t1">
    <property type="protein sequence ID" value="ACRNAN_scaffold8837.g21819.t1"/>
    <property type="gene ID" value="ACRNAN_scaffold8837.g21819"/>
</dbReference>
<feature type="compositionally biased region" description="Pro residues" evidence="1">
    <location>
        <begin position="49"/>
        <end position="68"/>
    </location>
</feature>